<keyword evidence="5" id="KW-1185">Reference proteome</keyword>
<gene>
    <name evidence="4" type="ORF">GCM10007175_02070</name>
</gene>
<evidence type="ECO:0000259" key="3">
    <source>
        <dbReference type="PROSITE" id="PS50937"/>
    </source>
</evidence>
<dbReference type="PANTHER" id="PTHR30204">
    <property type="entry name" value="REDOX-CYCLING DRUG-SENSING TRANSCRIPTIONAL ACTIVATOR SOXR"/>
    <property type="match status" value="1"/>
</dbReference>
<keyword evidence="2" id="KW-0175">Coiled coil</keyword>
<dbReference type="SUPFAM" id="SSF46955">
    <property type="entry name" value="Putative DNA-binding domain"/>
    <property type="match status" value="1"/>
</dbReference>
<dbReference type="EMBL" id="BMKV01000001">
    <property type="protein sequence ID" value="GGI68931.1"/>
    <property type="molecule type" value="Genomic_DNA"/>
</dbReference>
<dbReference type="InterPro" id="IPR047057">
    <property type="entry name" value="MerR_fam"/>
</dbReference>
<evidence type="ECO:0000313" key="4">
    <source>
        <dbReference type="EMBL" id="GGI68931.1"/>
    </source>
</evidence>
<dbReference type="Gene3D" id="1.10.1660.10">
    <property type="match status" value="1"/>
</dbReference>
<dbReference type="PROSITE" id="PS00552">
    <property type="entry name" value="HTH_MERR_1"/>
    <property type="match status" value="1"/>
</dbReference>
<evidence type="ECO:0000313" key="5">
    <source>
        <dbReference type="Proteomes" id="UP000658754"/>
    </source>
</evidence>
<dbReference type="InterPro" id="IPR000551">
    <property type="entry name" value="MerR-type_HTH_dom"/>
</dbReference>
<organism evidence="4 5">
    <name type="scientific">Pseudarthrobacter scleromae</name>
    <dbReference type="NCBI Taxonomy" id="158897"/>
    <lineage>
        <taxon>Bacteria</taxon>
        <taxon>Bacillati</taxon>
        <taxon>Actinomycetota</taxon>
        <taxon>Actinomycetes</taxon>
        <taxon>Micrococcales</taxon>
        <taxon>Micrococcaceae</taxon>
        <taxon>Pseudarthrobacter</taxon>
    </lineage>
</organism>
<dbReference type="PRINTS" id="PR00040">
    <property type="entry name" value="HTHMERR"/>
</dbReference>
<keyword evidence="1" id="KW-0238">DNA-binding</keyword>
<dbReference type="PROSITE" id="PS50937">
    <property type="entry name" value="HTH_MERR_2"/>
    <property type="match status" value="1"/>
</dbReference>
<comment type="caution">
    <text evidence="4">The sequence shown here is derived from an EMBL/GenBank/DDBJ whole genome shotgun (WGS) entry which is preliminary data.</text>
</comment>
<dbReference type="Proteomes" id="UP000658754">
    <property type="component" value="Unassembled WGS sequence"/>
</dbReference>
<name>A0ABQ2CBQ8_9MICC</name>
<reference evidence="5" key="1">
    <citation type="journal article" date="2019" name="Int. J. Syst. Evol. Microbiol.">
        <title>The Global Catalogue of Microorganisms (GCM) 10K type strain sequencing project: providing services to taxonomists for standard genome sequencing and annotation.</title>
        <authorList>
            <consortium name="The Broad Institute Genomics Platform"/>
            <consortium name="The Broad Institute Genome Sequencing Center for Infectious Disease"/>
            <person name="Wu L."/>
            <person name="Ma J."/>
        </authorList>
    </citation>
    <scope>NUCLEOTIDE SEQUENCE [LARGE SCALE GENOMIC DNA]</scope>
    <source>
        <strain evidence="5">CGMCC 1.3601</strain>
    </source>
</reference>
<accession>A0ABQ2CBQ8</accession>
<feature type="coiled-coil region" evidence="2">
    <location>
        <begin position="133"/>
        <end position="160"/>
    </location>
</feature>
<evidence type="ECO:0000256" key="1">
    <source>
        <dbReference type="ARBA" id="ARBA00023125"/>
    </source>
</evidence>
<evidence type="ECO:0000256" key="2">
    <source>
        <dbReference type="SAM" id="Coils"/>
    </source>
</evidence>
<dbReference type="InterPro" id="IPR009061">
    <property type="entry name" value="DNA-bd_dom_put_sf"/>
</dbReference>
<proteinExistence type="predicted"/>
<dbReference type="PANTHER" id="PTHR30204:SF93">
    <property type="entry name" value="HTH MERR-TYPE DOMAIN-CONTAINING PROTEIN"/>
    <property type="match status" value="1"/>
</dbReference>
<dbReference type="Pfam" id="PF13411">
    <property type="entry name" value="MerR_1"/>
    <property type="match status" value="1"/>
</dbReference>
<dbReference type="SMART" id="SM00422">
    <property type="entry name" value="HTH_MERR"/>
    <property type="match status" value="1"/>
</dbReference>
<sequence length="161" mass="17793">MRRDVGSPLRRLTNRNQPYPNVMVGLNADITEAHDMTARTGTSTMHIGELAERTGLSLRTIRHYDDVGLLPATARTEGGFRVYSEDDVERLMVIKQMKPLGFSLEEMADILELFSSQETGSAGDAQAKLAAYLEKAVAERAKMARNLAQADQLIERLSGRG</sequence>
<protein>
    <recommendedName>
        <fullName evidence="3">HTH merR-type domain-containing protein</fullName>
    </recommendedName>
</protein>
<feature type="domain" description="HTH merR-type" evidence="3">
    <location>
        <begin position="44"/>
        <end position="113"/>
    </location>
</feature>